<name>Q10IK8_ORYSJ</name>
<gene>
    <name evidence="2" type="ORF">OSJNBa0037J17.22</name>
</gene>
<dbReference type="EMBL" id="AC135226">
    <property type="protein sequence ID" value="AAO37474.1"/>
    <property type="molecule type" value="Genomic_DNA"/>
</dbReference>
<evidence type="ECO:0000313" key="2">
    <source>
        <dbReference type="EMBL" id="AAO37474.1"/>
    </source>
</evidence>
<evidence type="ECO:0000256" key="1">
    <source>
        <dbReference type="SAM" id="MobiDB-lite"/>
    </source>
</evidence>
<evidence type="ECO:0000313" key="3">
    <source>
        <dbReference type="Proteomes" id="UP000000763"/>
    </source>
</evidence>
<proteinExistence type="predicted"/>
<feature type="region of interest" description="Disordered" evidence="1">
    <location>
        <begin position="1"/>
        <end position="40"/>
    </location>
</feature>
<accession>Q10IK8</accession>
<sequence>MATEEGVEPSAPAAEDVGASSASAPAPPLPPLAPAASGQVPNTADMAKAAAVARALQTRAEILSTSQLLVPQAAPSQPAAASTALAAVQINPDPETQQYIRPLTRSCKLSRSLPKRTLSRLAKCHKQWQKGLRLCKRSFKLSFNNLASPTVFQQGAVNRAGGEKGLPLNDGIKIRPIPPQFKFPPVPRYSGETDPKEFLSIYESAIEVAHGDENTKAKAEPANQGQPPRQVQAPITWRKFRTDHAGKAVMAVEEVQALRKEFDAQQASNHQQPIRKKVQKNLYCAFHGRSLHTTEQCRNIRQRGNAQDPRPQQGAAAEAPCEAVQEQAPPAEQCQDVQRKVIQVITRADPPSQLSKWQKKIQLRTVHNITSAGEGAPQYLNQQISFGPEDAEGVMFPHQDPLVISAEIAGFEVRRGYSADVIFTGAYAKMGLPTLALTQAPASLHCFSGEAVQVLGQAQLLVAFGTGENRREEQI</sequence>
<dbReference type="AlphaFoldDB" id="Q10IK8"/>
<reference evidence="3" key="2">
    <citation type="journal article" date="2008" name="Nucleic Acids Res.">
        <title>The rice annotation project database (RAP-DB): 2008 update.</title>
        <authorList>
            <consortium name="The rice annotation project (RAP)"/>
        </authorList>
    </citation>
    <scope>GENOME REANNOTATION</scope>
    <source>
        <strain evidence="3">cv. Nipponbare</strain>
    </source>
</reference>
<feature type="region of interest" description="Disordered" evidence="1">
    <location>
        <begin position="302"/>
        <end position="332"/>
    </location>
</feature>
<dbReference type="Proteomes" id="UP000000763">
    <property type="component" value="Chromosome 3"/>
</dbReference>
<organism evidence="2 3">
    <name type="scientific">Oryza sativa subsp. japonica</name>
    <name type="common">Rice</name>
    <dbReference type="NCBI Taxonomy" id="39947"/>
    <lineage>
        <taxon>Eukaryota</taxon>
        <taxon>Viridiplantae</taxon>
        <taxon>Streptophyta</taxon>
        <taxon>Embryophyta</taxon>
        <taxon>Tracheophyta</taxon>
        <taxon>Spermatophyta</taxon>
        <taxon>Magnoliopsida</taxon>
        <taxon>Liliopsida</taxon>
        <taxon>Poales</taxon>
        <taxon>Poaceae</taxon>
        <taxon>BOP clade</taxon>
        <taxon>Oryzoideae</taxon>
        <taxon>Oryzeae</taxon>
        <taxon>Oryzinae</taxon>
        <taxon>Oryza</taxon>
        <taxon>Oryza sativa</taxon>
    </lineage>
</organism>
<reference evidence="3" key="1">
    <citation type="journal article" date="2005" name="Nature">
        <title>The map-based sequence of the rice genome.</title>
        <authorList>
            <consortium name="International rice genome sequencing project (IRGSP)"/>
            <person name="Matsumoto T."/>
            <person name="Wu J."/>
            <person name="Kanamori H."/>
            <person name="Katayose Y."/>
            <person name="Fujisawa M."/>
            <person name="Namiki N."/>
            <person name="Mizuno H."/>
            <person name="Yamamoto K."/>
            <person name="Antonio B.A."/>
            <person name="Baba T."/>
            <person name="Sakata K."/>
            <person name="Nagamura Y."/>
            <person name="Aoki H."/>
            <person name="Arikawa K."/>
            <person name="Arita K."/>
            <person name="Bito T."/>
            <person name="Chiden Y."/>
            <person name="Fujitsuka N."/>
            <person name="Fukunaka R."/>
            <person name="Hamada M."/>
            <person name="Harada C."/>
            <person name="Hayashi A."/>
            <person name="Hijishita S."/>
            <person name="Honda M."/>
            <person name="Hosokawa S."/>
            <person name="Ichikawa Y."/>
            <person name="Idonuma A."/>
            <person name="Iijima M."/>
            <person name="Ikeda M."/>
            <person name="Ikeno M."/>
            <person name="Ito K."/>
            <person name="Ito S."/>
            <person name="Ito T."/>
            <person name="Ito Y."/>
            <person name="Ito Y."/>
            <person name="Iwabuchi A."/>
            <person name="Kamiya K."/>
            <person name="Karasawa W."/>
            <person name="Kurita K."/>
            <person name="Katagiri S."/>
            <person name="Kikuta A."/>
            <person name="Kobayashi H."/>
            <person name="Kobayashi N."/>
            <person name="Machita K."/>
            <person name="Maehara T."/>
            <person name="Masukawa M."/>
            <person name="Mizubayashi T."/>
            <person name="Mukai Y."/>
            <person name="Nagasaki H."/>
            <person name="Nagata Y."/>
            <person name="Naito S."/>
            <person name="Nakashima M."/>
            <person name="Nakama Y."/>
            <person name="Nakamichi Y."/>
            <person name="Nakamura M."/>
            <person name="Meguro A."/>
            <person name="Negishi M."/>
            <person name="Ohta I."/>
            <person name="Ohta T."/>
            <person name="Okamoto M."/>
            <person name="Ono N."/>
            <person name="Saji S."/>
            <person name="Sakaguchi M."/>
            <person name="Sakai K."/>
            <person name="Shibata M."/>
            <person name="Shimokawa T."/>
            <person name="Song J."/>
            <person name="Takazaki Y."/>
            <person name="Terasawa K."/>
            <person name="Tsugane M."/>
            <person name="Tsuji K."/>
            <person name="Ueda S."/>
            <person name="Waki K."/>
            <person name="Yamagata H."/>
            <person name="Yamamoto M."/>
            <person name="Yamamoto S."/>
            <person name="Yamane H."/>
            <person name="Yoshiki S."/>
            <person name="Yoshihara R."/>
            <person name="Yukawa K."/>
            <person name="Zhong H."/>
            <person name="Yano M."/>
            <person name="Yuan Q."/>
            <person name="Ouyang S."/>
            <person name="Liu J."/>
            <person name="Jones K.M."/>
            <person name="Gansberger K."/>
            <person name="Moffat K."/>
            <person name="Hill J."/>
            <person name="Bera J."/>
            <person name="Fadrosh D."/>
            <person name="Jin S."/>
            <person name="Johri S."/>
            <person name="Kim M."/>
            <person name="Overton L."/>
            <person name="Reardon M."/>
            <person name="Tsitrin T."/>
            <person name="Vuong H."/>
            <person name="Weaver B."/>
            <person name="Ciecko A."/>
            <person name="Tallon L."/>
            <person name="Jackson J."/>
            <person name="Pai G."/>
            <person name="Aken S.V."/>
            <person name="Utterback T."/>
            <person name="Reidmuller S."/>
            <person name="Feldblyum T."/>
            <person name="Hsiao J."/>
            <person name="Zismann V."/>
            <person name="Iobst S."/>
            <person name="de Vazeille A.R."/>
            <person name="Buell C.R."/>
            <person name="Ying K."/>
            <person name="Li Y."/>
            <person name="Lu T."/>
            <person name="Huang Y."/>
            <person name="Zhao Q."/>
            <person name="Feng Q."/>
            <person name="Zhang L."/>
            <person name="Zhu J."/>
            <person name="Weng Q."/>
            <person name="Mu J."/>
            <person name="Lu Y."/>
            <person name="Fan D."/>
            <person name="Liu Y."/>
            <person name="Guan J."/>
            <person name="Zhang Y."/>
            <person name="Yu S."/>
            <person name="Liu X."/>
            <person name="Zhang Y."/>
            <person name="Hong G."/>
            <person name="Han B."/>
            <person name="Choisne N."/>
            <person name="Demange N."/>
            <person name="Orjeda G."/>
            <person name="Samain S."/>
            <person name="Cattolico L."/>
            <person name="Pelletier E."/>
            <person name="Couloux A."/>
            <person name="Segurens B."/>
            <person name="Wincker P."/>
            <person name="D'Hont A."/>
            <person name="Scarpelli C."/>
            <person name="Weissenbach J."/>
            <person name="Salanoubat M."/>
            <person name="Quetier F."/>
            <person name="Yu Y."/>
            <person name="Kim H.R."/>
            <person name="Rambo T."/>
            <person name="Currie J."/>
            <person name="Collura K."/>
            <person name="Luo M."/>
            <person name="Yang T."/>
            <person name="Ammiraju J.S.S."/>
            <person name="Engler F."/>
            <person name="Soderlund C."/>
            <person name="Wing R.A."/>
            <person name="Palmer L.E."/>
            <person name="de la Bastide M."/>
            <person name="Spiegel L."/>
            <person name="Nascimento L."/>
            <person name="Zutavern T."/>
            <person name="O'Shaughnessy A."/>
            <person name="Dike S."/>
            <person name="Dedhia N."/>
            <person name="Preston R."/>
            <person name="Balija V."/>
            <person name="McCombie W.R."/>
            <person name="Chow T."/>
            <person name="Chen H."/>
            <person name="Chung M."/>
            <person name="Chen C."/>
            <person name="Shaw J."/>
            <person name="Wu H."/>
            <person name="Hsiao K."/>
            <person name="Chao Y."/>
            <person name="Chu M."/>
            <person name="Cheng C."/>
            <person name="Hour A."/>
            <person name="Lee P."/>
            <person name="Lin S."/>
            <person name="Lin Y."/>
            <person name="Liou J."/>
            <person name="Liu S."/>
            <person name="Hsing Y."/>
            <person name="Raghuvanshi S."/>
            <person name="Mohanty A."/>
            <person name="Bharti A.K."/>
            <person name="Gaur A."/>
            <person name="Gupta V."/>
            <person name="Kumar D."/>
            <person name="Ravi V."/>
            <person name="Vij S."/>
            <person name="Kapur A."/>
            <person name="Khurana P."/>
            <person name="Khurana P."/>
            <person name="Khurana J.P."/>
            <person name="Tyagi A.K."/>
            <person name="Gaikwad K."/>
            <person name="Singh A."/>
            <person name="Dalal V."/>
            <person name="Srivastava S."/>
            <person name="Dixit A."/>
            <person name="Pal A.K."/>
            <person name="Ghazi I.A."/>
            <person name="Yadav M."/>
            <person name="Pandit A."/>
            <person name="Bhargava A."/>
            <person name="Sureshbabu K."/>
            <person name="Batra K."/>
            <person name="Sharma T.R."/>
            <person name="Mohapatra T."/>
            <person name="Singh N.K."/>
            <person name="Messing J."/>
            <person name="Nelson A.B."/>
            <person name="Fuks G."/>
            <person name="Kavchok S."/>
            <person name="Keizer G."/>
            <person name="Linton E."/>
            <person name="Llaca V."/>
            <person name="Song R."/>
            <person name="Tanyolac B."/>
            <person name="Young S."/>
            <person name="Ho-Il K."/>
            <person name="Hahn J.H."/>
            <person name="Sangsakoo G."/>
            <person name="Vanavichit A."/>
            <person name="de Mattos Luiz.A.T."/>
            <person name="Zimmer P.D."/>
            <person name="Malone G."/>
            <person name="Dellagostin O."/>
            <person name="de Oliveira A.C."/>
            <person name="Bevan M."/>
            <person name="Bancroft I."/>
            <person name="Minx P."/>
            <person name="Cordum H."/>
            <person name="Wilson R."/>
            <person name="Cheng Z."/>
            <person name="Jin W."/>
            <person name="Jiang J."/>
            <person name="Leong S.A."/>
            <person name="Iwama H."/>
            <person name="Gojobori T."/>
            <person name="Itoh T."/>
            <person name="Niimura Y."/>
            <person name="Fujii Y."/>
            <person name="Habara T."/>
            <person name="Sakai H."/>
            <person name="Sato Y."/>
            <person name="Wilson G."/>
            <person name="Kumar K."/>
            <person name="McCouch S."/>
            <person name="Juretic N."/>
            <person name="Hoen D."/>
            <person name="Wright S."/>
            <person name="Bruskiewich R."/>
            <person name="Bureau T."/>
            <person name="Miyao A."/>
            <person name="Hirochika H."/>
            <person name="Nishikawa T."/>
            <person name="Kadowaki K."/>
            <person name="Sugiura M."/>
            <person name="Burr B."/>
            <person name="Sasaki T."/>
        </authorList>
    </citation>
    <scope>NUCLEOTIDE SEQUENCE [LARGE SCALE GENOMIC DNA]</scope>
    <source>
        <strain evidence="3">cv. Nipponbare</strain>
    </source>
</reference>
<protein>
    <submittedName>
        <fullName evidence="2">Polyprotein</fullName>
    </submittedName>
</protein>